<proteinExistence type="predicted"/>
<reference evidence="1" key="1">
    <citation type="submission" date="2020-10" db="EMBL/GenBank/DDBJ databases">
        <title>Connecting structure to function with the recovery of over 1000 high-quality activated sludge metagenome-assembled genomes encoding full-length rRNA genes using long-read sequencing.</title>
        <authorList>
            <person name="Singleton C.M."/>
            <person name="Petriglieri F."/>
            <person name="Kristensen J.M."/>
            <person name="Kirkegaard R.H."/>
            <person name="Michaelsen T.Y."/>
            <person name="Andersen M.H."/>
            <person name="Karst S.M."/>
            <person name="Dueholm M.S."/>
            <person name="Nielsen P.H."/>
            <person name="Albertsen M."/>
        </authorList>
    </citation>
    <scope>NUCLEOTIDE SEQUENCE</scope>
    <source>
        <strain evidence="1">Hirt_18-Q3-R61-65_BATAC.395</strain>
    </source>
</reference>
<gene>
    <name evidence="1" type="ORF">IPL58_00930</name>
</gene>
<evidence type="ECO:0008006" key="3">
    <source>
        <dbReference type="Google" id="ProtNLM"/>
    </source>
</evidence>
<organism evidence="1 2">
    <name type="scientific">Candidatus Proximibacter danicus</name>
    <dbReference type="NCBI Taxonomy" id="2954365"/>
    <lineage>
        <taxon>Bacteria</taxon>
        <taxon>Pseudomonadati</taxon>
        <taxon>Pseudomonadota</taxon>
        <taxon>Betaproteobacteria</taxon>
        <taxon>Candidatus Proximibacter</taxon>
    </lineage>
</organism>
<dbReference type="SUPFAM" id="SSF53474">
    <property type="entry name" value="alpha/beta-Hydrolases"/>
    <property type="match status" value="1"/>
</dbReference>
<accession>A0A9D7PQJ4</accession>
<dbReference type="InterPro" id="IPR029058">
    <property type="entry name" value="AB_hydrolase_fold"/>
</dbReference>
<dbReference type="AlphaFoldDB" id="A0A9D7PQJ4"/>
<dbReference type="Gene3D" id="3.40.50.1820">
    <property type="entry name" value="alpha/beta hydrolase"/>
    <property type="match status" value="1"/>
</dbReference>
<dbReference type="Proteomes" id="UP000886689">
    <property type="component" value="Unassembled WGS sequence"/>
</dbReference>
<protein>
    <recommendedName>
        <fullName evidence="3">Alpha/beta hydrolase</fullName>
    </recommendedName>
</protein>
<name>A0A9D7PQJ4_9PROT</name>
<sequence>MNLDHQHIHLTLPHAVLEGELVLPHHSQGLVIFVAGCGSAAMASAGEIDQQLYQSGFGTLTIDLLIESECHYADAESHLPHLVERLLAVIAHLRRLMDSESIAEQPIGLVAAGTATPVAARVAALRDKEVKALVCHGGLIDLAGLQFLKVLQAPLLMIADAEDERAATNLQRARPHIAAPVGFERLASEDAGDEGSAKKNAGGTTKTANIAVAHTVRWFQQHLRR</sequence>
<comment type="caution">
    <text evidence="1">The sequence shown here is derived from an EMBL/GenBank/DDBJ whole genome shotgun (WGS) entry which is preliminary data.</text>
</comment>
<evidence type="ECO:0000313" key="1">
    <source>
        <dbReference type="EMBL" id="MBK8522807.1"/>
    </source>
</evidence>
<evidence type="ECO:0000313" key="2">
    <source>
        <dbReference type="Proteomes" id="UP000886689"/>
    </source>
</evidence>
<dbReference type="EMBL" id="JADJUC010000001">
    <property type="protein sequence ID" value="MBK8522807.1"/>
    <property type="molecule type" value="Genomic_DNA"/>
</dbReference>